<evidence type="ECO:0000313" key="8">
    <source>
        <dbReference type="Proteomes" id="UP000001396"/>
    </source>
</evidence>
<dbReference type="GO" id="GO:0005524">
    <property type="term" value="F:ATP binding"/>
    <property type="evidence" value="ECO:0007669"/>
    <property type="project" value="UniProtKB-KW"/>
</dbReference>
<dbReference type="GO" id="GO:0051536">
    <property type="term" value="F:iron-sulfur cluster binding"/>
    <property type="evidence" value="ECO:0007669"/>
    <property type="project" value="UniProtKB-KW"/>
</dbReference>
<dbReference type="InterPro" id="IPR033756">
    <property type="entry name" value="YlxH/NBP35"/>
</dbReference>
<gene>
    <name evidence="7" type="ORF">PPL_12025</name>
</gene>
<evidence type="ECO:0000256" key="3">
    <source>
        <dbReference type="ARBA" id="ARBA00022840"/>
    </source>
</evidence>
<keyword evidence="5" id="KW-0411">Iron-sulfur</keyword>
<dbReference type="AlphaFoldDB" id="D3BV53"/>
<reference evidence="7 8" key="1">
    <citation type="journal article" date="2011" name="Genome Res.">
        <title>Phylogeny-wide analysis of social amoeba genomes highlights ancient origins for complex intercellular communication.</title>
        <authorList>
            <person name="Heidel A.J."/>
            <person name="Lawal H.M."/>
            <person name="Felder M."/>
            <person name="Schilde C."/>
            <person name="Helps N.R."/>
            <person name="Tunggal B."/>
            <person name="Rivero F."/>
            <person name="John U."/>
            <person name="Schleicher M."/>
            <person name="Eichinger L."/>
            <person name="Platzer M."/>
            <person name="Noegel A.A."/>
            <person name="Schaap P."/>
            <person name="Gloeckner G."/>
        </authorList>
    </citation>
    <scope>NUCLEOTIDE SEQUENCE [LARGE SCALE GENOMIC DNA]</scope>
    <source>
        <strain evidence="8">ATCC 26659 / Pp 5 / PN500</strain>
    </source>
</reference>
<dbReference type="Pfam" id="PF10609">
    <property type="entry name" value="ParA"/>
    <property type="match status" value="1"/>
</dbReference>
<evidence type="ECO:0000256" key="4">
    <source>
        <dbReference type="ARBA" id="ARBA00023004"/>
    </source>
</evidence>
<evidence type="ECO:0000256" key="2">
    <source>
        <dbReference type="ARBA" id="ARBA00022741"/>
    </source>
</evidence>
<dbReference type="FunCoup" id="D3BV53">
    <property type="interactions" value="26"/>
</dbReference>
<sequence>MSGCGKSQCCGGGGCGSKSNNQQPQQQQQQQETNSEKKNVNIEQFIASDSVELKYGTEDQMVTFKGCPSSTGQVGQESVCQGCPGKDLCSSQQTENTDKKAIDIRMKVIKHKLLVLSGKGGVGKSSVASLLTYSLAARNKKVALLDVDICGPSIPKLMGIEGLPVVNSEAGWTPLKPRSPGHQNIAVMSVGALLANSDNSIVWRGPRKTNIINRFLKDTFWGRQDFLVVDTPPGTSDEHLSVVEALSGSCKPDGAIIVTTPQDLSVDTVKREINFCLKMGIKILGIVENLSGYACPCCEEITEIFKSEGGIKLANQYNIPFLGKIPIDTNLGYCAENGKCLVCDFPNSSSTKSILDITDKLLSMLS</sequence>
<dbReference type="GO" id="GO:0140663">
    <property type="term" value="F:ATP-dependent FeS chaperone activity"/>
    <property type="evidence" value="ECO:0007669"/>
    <property type="project" value="InterPro"/>
</dbReference>
<dbReference type="CDD" id="cd02037">
    <property type="entry name" value="Mrp_NBP35"/>
    <property type="match status" value="1"/>
</dbReference>
<dbReference type="Gene3D" id="3.40.50.300">
    <property type="entry name" value="P-loop containing nucleotide triphosphate hydrolases"/>
    <property type="match status" value="1"/>
</dbReference>
<feature type="compositionally biased region" description="Low complexity" evidence="6">
    <location>
        <begin position="17"/>
        <end position="31"/>
    </location>
</feature>
<dbReference type="GO" id="GO:0016226">
    <property type="term" value="P:iron-sulfur cluster assembly"/>
    <property type="evidence" value="ECO:0007669"/>
    <property type="project" value="InterPro"/>
</dbReference>
<keyword evidence="1" id="KW-0479">Metal-binding</keyword>
<dbReference type="Proteomes" id="UP000001396">
    <property type="component" value="Unassembled WGS sequence"/>
</dbReference>
<keyword evidence="4" id="KW-0408">Iron</keyword>
<evidence type="ECO:0000256" key="6">
    <source>
        <dbReference type="SAM" id="MobiDB-lite"/>
    </source>
</evidence>
<feature type="region of interest" description="Disordered" evidence="6">
    <location>
        <begin position="1"/>
        <end position="40"/>
    </location>
</feature>
<keyword evidence="8" id="KW-1185">Reference proteome</keyword>
<proteinExistence type="inferred from homology"/>
<dbReference type="OMA" id="CEGCPGQ"/>
<dbReference type="InParanoid" id="D3BV53"/>
<organism evidence="7 8">
    <name type="scientific">Heterostelium pallidum (strain ATCC 26659 / Pp 5 / PN500)</name>
    <name type="common">Cellular slime mold</name>
    <name type="synonym">Polysphondylium pallidum</name>
    <dbReference type="NCBI Taxonomy" id="670386"/>
    <lineage>
        <taxon>Eukaryota</taxon>
        <taxon>Amoebozoa</taxon>
        <taxon>Evosea</taxon>
        <taxon>Eumycetozoa</taxon>
        <taxon>Dictyostelia</taxon>
        <taxon>Acytosteliales</taxon>
        <taxon>Acytosteliaceae</taxon>
        <taxon>Heterostelium</taxon>
    </lineage>
</organism>
<comment type="caution">
    <text evidence="7">The sequence shown here is derived from an EMBL/GenBank/DDBJ whole genome shotgun (WGS) entry which is preliminary data.</text>
</comment>
<dbReference type="PANTHER" id="PTHR23264:SF21">
    <property type="entry name" value="NUCLEOTIDE BINDING PROTEIN 1-LIKE PROTEIN"/>
    <property type="match status" value="1"/>
</dbReference>
<keyword evidence="2" id="KW-0547">Nucleotide-binding</keyword>
<dbReference type="InterPro" id="IPR019591">
    <property type="entry name" value="Mrp/NBP35_ATP-bd"/>
</dbReference>
<dbReference type="PANTHER" id="PTHR23264">
    <property type="entry name" value="NUCLEOTIDE-BINDING PROTEIN NBP35 YEAST -RELATED"/>
    <property type="match status" value="1"/>
</dbReference>
<dbReference type="InterPro" id="IPR027417">
    <property type="entry name" value="P-loop_NTPase"/>
</dbReference>
<protein>
    <submittedName>
        <fullName evidence="7">Nucleotide binding protein 1</fullName>
    </submittedName>
</protein>
<evidence type="ECO:0000256" key="1">
    <source>
        <dbReference type="ARBA" id="ARBA00022723"/>
    </source>
</evidence>
<dbReference type="GeneID" id="31367493"/>
<evidence type="ECO:0000256" key="5">
    <source>
        <dbReference type="ARBA" id="ARBA00023014"/>
    </source>
</evidence>
<evidence type="ECO:0000313" key="7">
    <source>
        <dbReference type="EMBL" id="EFA74991.1"/>
    </source>
</evidence>
<keyword evidence="3" id="KW-0067">ATP-binding</keyword>
<dbReference type="GO" id="GO:0046872">
    <property type="term" value="F:metal ion binding"/>
    <property type="evidence" value="ECO:0007669"/>
    <property type="project" value="UniProtKB-KW"/>
</dbReference>
<dbReference type="STRING" id="670386.D3BV53"/>
<accession>D3BV53</accession>
<dbReference type="GO" id="GO:0005829">
    <property type="term" value="C:cytosol"/>
    <property type="evidence" value="ECO:0007669"/>
    <property type="project" value="TreeGrafter"/>
</dbReference>
<dbReference type="HAMAP" id="MF_02040">
    <property type="entry name" value="Mrp_NBP35"/>
    <property type="match status" value="1"/>
</dbReference>
<dbReference type="RefSeq" id="XP_020427125.1">
    <property type="nucleotide sequence ID" value="XM_020582771.1"/>
</dbReference>
<name>D3BV53_HETP5</name>
<dbReference type="EMBL" id="ADBJ01000060">
    <property type="protein sequence ID" value="EFA74991.1"/>
    <property type="molecule type" value="Genomic_DNA"/>
</dbReference>
<dbReference type="SUPFAM" id="SSF52540">
    <property type="entry name" value="P-loop containing nucleoside triphosphate hydrolases"/>
    <property type="match status" value="1"/>
</dbReference>